<dbReference type="EMBL" id="HBIM01006311">
    <property type="protein sequence ID" value="CAE0407550.1"/>
    <property type="molecule type" value="Transcribed_RNA"/>
</dbReference>
<dbReference type="Pfam" id="PF01119">
    <property type="entry name" value="DNA_mis_repair"/>
    <property type="match status" value="1"/>
</dbReference>
<comment type="similarity">
    <text evidence="2">Belongs to the DNA mismatch repair MutL/HexB family.</text>
</comment>
<feature type="region of interest" description="Disordered" evidence="4">
    <location>
        <begin position="446"/>
        <end position="466"/>
    </location>
</feature>
<dbReference type="PANTHER" id="PTHR10073:SF52">
    <property type="entry name" value="MISMATCH REPAIR ENDONUCLEASE PMS2"/>
    <property type="match status" value="1"/>
</dbReference>
<dbReference type="Gene3D" id="3.30.1540.20">
    <property type="entry name" value="MutL, C-terminal domain, dimerisation subdomain"/>
    <property type="match status" value="1"/>
</dbReference>
<dbReference type="InterPro" id="IPR014721">
    <property type="entry name" value="Ribsml_uS5_D2-typ_fold_subgr"/>
</dbReference>
<dbReference type="GO" id="GO:0016887">
    <property type="term" value="F:ATP hydrolysis activity"/>
    <property type="evidence" value="ECO:0007669"/>
    <property type="project" value="InterPro"/>
</dbReference>
<dbReference type="NCBIfam" id="TIGR00585">
    <property type="entry name" value="mutl"/>
    <property type="match status" value="1"/>
</dbReference>
<dbReference type="GO" id="GO:0006298">
    <property type="term" value="P:mismatch repair"/>
    <property type="evidence" value="ECO:0007669"/>
    <property type="project" value="InterPro"/>
</dbReference>
<evidence type="ECO:0000256" key="4">
    <source>
        <dbReference type="SAM" id="MobiDB-lite"/>
    </source>
</evidence>
<feature type="domain" description="DNA mismatch repair protein S5" evidence="6">
    <location>
        <begin position="246"/>
        <end position="421"/>
    </location>
</feature>
<dbReference type="InterPro" id="IPR020568">
    <property type="entry name" value="Ribosomal_Su5_D2-typ_SF"/>
</dbReference>
<evidence type="ECO:0000256" key="2">
    <source>
        <dbReference type="ARBA" id="ARBA00006082"/>
    </source>
</evidence>
<dbReference type="InterPro" id="IPR013507">
    <property type="entry name" value="DNA_mismatch_S5_2-like"/>
</dbReference>
<feature type="region of interest" description="Disordered" evidence="4">
    <location>
        <begin position="779"/>
        <end position="806"/>
    </location>
</feature>
<dbReference type="InterPro" id="IPR036890">
    <property type="entry name" value="HATPase_C_sf"/>
</dbReference>
<evidence type="ECO:0000259" key="5">
    <source>
        <dbReference type="SMART" id="SM00853"/>
    </source>
</evidence>
<dbReference type="PANTHER" id="PTHR10073">
    <property type="entry name" value="DNA MISMATCH REPAIR PROTEIN MLH, PMS, MUTL"/>
    <property type="match status" value="1"/>
</dbReference>
<organism evidence="7">
    <name type="scientific">Amphora coffeiformis</name>
    <dbReference type="NCBI Taxonomy" id="265554"/>
    <lineage>
        <taxon>Eukaryota</taxon>
        <taxon>Sar</taxon>
        <taxon>Stramenopiles</taxon>
        <taxon>Ochrophyta</taxon>
        <taxon>Bacillariophyta</taxon>
        <taxon>Bacillariophyceae</taxon>
        <taxon>Bacillariophycidae</taxon>
        <taxon>Thalassiophysales</taxon>
        <taxon>Catenulaceae</taxon>
        <taxon>Amphora</taxon>
    </lineage>
</organism>
<evidence type="ECO:0008006" key="8">
    <source>
        <dbReference type="Google" id="ProtNLM"/>
    </source>
</evidence>
<dbReference type="Gene3D" id="3.30.565.10">
    <property type="entry name" value="Histidine kinase-like ATPase, C-terminal domain"/>
    <property type="match status" value="1"/>
</dbReference>
<feature type="compositionally biased region" description="Polar residues" evidence="4">
    <location>
        <begin position="556"/>
        <end position="572"/>
    </location>
</feature>
<keyword evidence="3" id="KW-0227">DNA damage</keyword>
<name>A0A7S3L255_9STRA</name>
<dbReference type="SUPFAM" id="SSF55874">
    <property type="entry name" value="ATPase domain of HSP90 chaperone/DNA topoisomerase II/histidine kinase"/>
    <property type="match status" value="1"/>
</dbReference>
<sequence length="1135" mass="124629">MQSQQQLPCIRPIPADSVRQIVAGQVIFDLASAVKELIDNALDAQSTCINVRLFEQGLEIIEVSDDGVGVPAESRPLLATAHATSKLNNLQELYDCNSEPRRSLGFRGEALFSLANLCQNLIVLTRTAAEPLAQKLEFNTDGSWKAGRVQFSPRKVGTTVAAVRLLSSIPVRRADLERRLPAQRKRMMRLMQGYAIFSTGIQIRLLEYNSTTATSKNNNNNSSNNGQQESVLLETPAGTTSLAQTISAVLGAKFLAQCTPVVIDLTSAVVDVEKEEDDGDDTKPKAKSKSDADAGVEEDIFAEEPRWKITGYLSKPLVAASSSSSSSRGVNPEQYFALNGRPVDLPKVVRLLNELWRTHATAGAQQPKLPKHASAPCVVWQITLPNHLLDINVAADKREVHFTHEASFLQAIETAVRKLWNVEGQFSRAANIGVAKSVAFVDVKEEDEAEEEEQSEAFDNGEEGMVSPRTRFNRRYAFARDVGKIRLQHNFDDGRKRHYSGVNMTAAAAQAVAELGDLADSDSSDGEDQAPRRPALLDMKQAAALAAAEMVDNDKPGSTSRPDVAQAAQQTAAELDYGYDDDESEPVKQSPFARRSGFSMAQAAAQAAAELENDSESEEDRTSSTQKPVDMAEAVALAAAELADDDESVDLQQPKRQHNSLVVSVTDTEEPIYNATPSPVDTHNPAFALHMQQPRVPESEQRLWRNARLKFNAISSASLSDDEQADDENDEEEGEAPTARDRRRMFLGQFQSGRNMTDRTQSLERYGFRSETIVREKPVITPGPPAAAAAATPSTRQTPLPKRRAVSLPVKEGQDELAAATSENNHNSQKVLWEGFGSAQQVTEAALAERLRMRDRKRALQETSREVEDDKIVKLHKGDFANLEIIGQFNLGFIIAKTRDNHLYILDQHACDEKYNFEKLCRETVLHEQRLIAPMPLELSPSEEACILEHTETFEKNGFRFKYDASKPPRHRFALIGLPHSGARHGRKAVQFDKDDVSALCSILSGDETHEEMSGGGSGADGSGMYGNNAVRRYAGRSGGETADRVIARLPKAIAMFASRACRSSIMVGKALSNQEMDRIVKKLQHVQHPWNCPHGRPTMRHLGDLTAVLADDEADAAEAIGNATVTVMTQDDAR</sequence>
<dbReference type="Gene3D" id="3.30.230.10">
    <property type="match status" value="1"/>
</dbReference>
<dbReference type="InterPro" id="IPR042120">
    <property type="entry name" value="MutL_C_dimsub"/>
</dbReference>
<dbReference type="AlphaFoldDB" id="A0A7S3L255"/>
<proteinExistence type="inferred from homology"/>
<dbReference type="PROSITE" id="PS00058">
    <property type="entry name" value="DNA_MISMATCH_REPAIR_1"/>
    <property type="match status" value="1"/>
</dbReference>
<dbReference type="InterPro" id="IPR014790">
    <property type="entry name" value="MutL_C"/>
</dbReference>
<feature type="compositionally biased region" description="Acidic residues" evidence="4">
    <location>
        <begin position="720"/>
        <end position="735"/>
    </location>
</feature>
<evidence type="ECO:0000313" key="7">
    <source>
        <dbReference type="EMBL" id="CAE0407550.1"/>
    </source>
</evidence>
<dbReference type="InterPro" id="IPR038973">
    <property type="entry name" value="MutL/Mlh/Pms-like"/>
</dbReference>
<dbReference type="SUPFAM" id="SSF54211">
    <property type="entry name" value="Ribosomal protein S5 domain 2-like"/>
    <property type="match status" value="1"/>
</dbReference>
<feature type="region of interest" description="Disordered" evidence="4">
    <location>
        <begin position="551"/>
        <end position="629"/>
    </location>
</feature>
<dbReference type="SMART" id="SM01340">
    <property type="entry name" value="DNA_mis_repair"/>
    <property type="match status" value="1"/>
</dbReference>
<feature type="compositionally biased region" description="Low complexity" evidence="4">
    <location>
        <begin position="786"/>
        <end position="799"/>
    </location>
</feature>
<accession>A0A7S3L255</accession>
<feature type="domain" description="MutL C-terminal dimerisation" evidence="5">
    <location>
        <begin position="885"/>
        <end position="1072"/>
    </location>
</feature>
<evidence type="ECO:0000256" key="1">
    <source>
        <dbReference type="ARBA" id="ARBA00004229"/>
    </source>
</evidence>
<dbReference type="SMART" id="SM00853">
    <property type="entry name" value="MutL_C"/>
    <property type="match status" value="1"/>
</dbReference>
<feature type="compositionally biased region" description="Basic and acidic residues" evidence="4">
    <location>
        <begin position="281"/>
        <end position="292"/>
    </location>
</feature>
<dbReference type="GO" id="GO:0032389">
    <property type="term" value="C:MutLalpha complex"/>
    <property type="evidence" value="ECO:0007669"/>
    <property type="project" value="TreeGrafter"/>
</dbReference>
<dbReference type="Pfam" id="PF13589">
    <property type="entry name" value="HATPase_c_3"/>
    <property type="match status" value="1"/>
</dbReference>
<dbReference type="InterPro" id="IPR014762">
    <property type="entry name" value="DNA_mismatch_repair_CS"/>
</dbReference>
<gene>
    <name evidence="7" type="ORF">ACOF00016_LOCUS5373</name>
</gene>
<dbReference type="GO" id="GO:0005524">
    <property type="term" value="F:ATP binding"/>
    <property type="evidence" value="ECO:0007669"/>
    <property type="project" value="InterPro"/>
</dbReference>
<feature type="compositionally biased region" description="Acidic residues" evidence="4">
    <location>
        <begin position="446"/>
        <end position="462"/>
    </location>
</feature>
<dbReference type="GO" id="GO:0009507">
    <property type="term" value="C:chloroplast"/>
    <property type="evidence" value="ECO:0007669"/>
    <property type="project" value="UniProtKB-SubCell"/>
</dbReference>
<dbReference type="SUPFAM" id="SSF118116">
    <property type="entry name" value="DNA mismatch repair protein MutL"/>
    <property type="match status" value="2"/>
</dbReference>
<protein>
    <recommendedName>
        <fullName evidence="8">MutL C-terminal dimerisation domain-containing protein</fullName>
    </recommendedName>
</protein>
<dbReference type="Pfam" id="PF08676">
    <property type="entry name" value="MutL_C"/>
    <property type="match status" value="1"/>
</dbReference>
<evidence type="ECO:0000259" key="6">
    <source>
        <dbReference type="SMART" id="SM01340"/>
    </source>
</evidence>
<reference evidence="7" key="1">
    <citation type="submission" date="2021-01" db="EMBL/GenBank/DDBJ databases">
        <authorList>
            <person name="Corre E."/>
            <person name="Pelletier E."/>
            <person name="Niang G."/>
            <person name="Scheremetjew M."/>
            <person name="Finn R."/>
            <person name="Kale V."/>
            <person name="Holt S."/>
            <person name="Cochrane G."/>
            <person name="Meng A."/>
            <person name="Brown T."/>
            <person name="Cohen L."/>
        </authorList>
    </citation>
    <scope>NUCLEOTIDE SEQUENCE</scope>
    <source>
        <strain evidence="7">CCMP127</strain>
    </source>
</reference>
<feature type="region of interest" description="Disordered" evidence="4">
    <location>
        <begin position="273"/>
        <end position="296"/>
    </location>
</feature>
<comment type="subcellular location">
    <subcellularLocation>
        <location evidence="1">Plastid</location>
        <location evidence="1">Chloroplast</location>
    </subcellularLocation>
</comment>
<dbReference type="GO" id="GO:0140664">
    <property type="term" value="F:ATP-dependent DNA damage sensor activity"/>
    <property type="evidence" value="ECO:0007669"/>
    <property type="project" value="InterPro"/>
</dbReference>
<dbReference type="InterPro" id="IPR002099">
    <property type="entry name" value="MutL/Mlh/PMS"/>
</dbReference>
<dbReference type="InterPro" id="IPR037198">
    <property type="entry name" value="MutL_C_sf"/>
</dbReference>
<feature type="region of interest" description="Disordered" evidence="4">
    <location>
        <begin position="715"/>
        <end position="743"/>
    </location>
</feature>
<dbReference type="GO" id="GO:0030983">
    <property type="term" value="F:mismatched DNA binding"/>
    <property type="evidence" value="ECO:0007669"/>
    <property type="project" value="InterPro"/>
</dbReference>
<evidence type="ECO:0000256" key="3">
    <source>
        <dbReference type="ARBA" id="ARBA00022763"/>
    </source>
</evidence>